<evidence type="ECO:0000256" key="2">
    <source>
        <dbReference type="ARBA" id="ARBA00022737"/>
    </source>
</evidence>
<dbReference type="AlphaFoldDB" id="A0A6S9H5U9"/>
<dbReference type="InterPro" id="IPR011992">
    <property type="entry name" value="EF-hand-dom_pair"/>
</dbReference>
<dbReference type="GO" id="GO:0005509">
    <property type="term" value="F:calcium ion binding"/>
    <property type="evidence" value="ECO:0007669"/>
    <property type="project" value="InterPro"/>
</dbReference>
<keyword evidence="3" id="KW-0106">Calcium</keyword>
<reference evidence="5" key="1">
    <citation type="submission" date="2021-01" db="EMBL/GenBank/DDBJ databases">
        <authorList>
            <person name="Corre E."/>
            <person name="Pelletier E."/>
            <person name="Niang G."/>
            <person name="Scheremetjew M."/>
            <person name="Finn R."/>
            <person name="Kale V."/>
            <person name="Holt S."/>
            <person name="Cochrane G."/>
            <person name="Meng A."/>
            <person name="Brown T."/>
            <person name="Cohen L."/>
        </authorList>
    </citation>
    <scope>NUCLEOTIDE SEQUENCE</scope>
    <source>
        <strain evidence="5">CCMP3107</strain>
    </source>
</reference>
<feature type="domain" description="EF-hand" evidence="4">
    <location>
        <begin position="29"/>
        <end position="64"/>
    </location>
</feature>
<keyword evidence="2" id="KW-0677">Repeat</keyword>
<dbReference type="PANTHER" id="PTHR34524:SF6">
    <property type="entry name" value="CALCYPHOSINE LIKE"/>
    <property type="match status" value="1"/>
</dbReference>
<feature type="domain" description="EF-hand" evidence="4">
    <location>
        <begin position="65"/>
        <end position="100"/>
    </location>
</feature>
<dbReference type="SMART" id="SM00054">
    <property type="entry name" value="EFh"/>
    <property type="match status" value="5"/>
</dbReference>
<dbReference type="Pfam" id="PF13499">
    <property type="entry name" value="EF-hand_7"/>
    <property type="match status" value="3"/>
</dbReference>
<evidence type="ECO:0000259" key="4">
    <source>
        <dbReference type="PROSITE" id="PS50222"/>
    </source>
</evidence>
<evidence type="ECO:0000256" key="3">
    <source>
        <dbReference type="ARBA" id="ARBA00022837"/>
    </source>
</evidence>
<feature type="domain" description="EF-hand" evidence="4">
    <location>
        <begin position="163"/>
        <end position="183"/>
    </location>
</feature>
<dbReference type="Gene3D" id="1.10.238.10">
    <property type="entry name" value="EF-hand"/>
    <property type="match status" value="3"/>
</dbReference>
<dbReference type="PROSITE" id="PS50222">
    <property type="entry name" value="EF_HAND_2"/>
    <property type="match status" value="6"/>
</dbReference>
<gene>
    <name evidence="5" type="ORF">HAKA00212_LOCUS19881</name>
</gene>
<dbReference type="SUPFAM" id="SSF47473">
    <property type="entry name" value="EF-hand"/>
    <property type="match status" value="2"/>
</dbReference>
<keyword evidence="1" id="KW-0479">Metal-binding</keyword>
<dbReference type="InterPro" id="IPR018247">
    <property type="entry name" value="EF_Hand_1_Ca_BS"/>
</dbReference>
<protein>
    <recommendedName>
        <fullName evidence="4">EF-hand domain-containing protein</fullName>
    </recommendedName>
</protein>
<dbReference type="CDD" id="cd00051">
    <property type="entry name" value="EFh"/>
    <property type="match status" value="2"/>
</dbReference>
<evidence type="ECO:0000313" key="5">
    <source>
        <dbReference type="EMBL" id="CAE0641057.1"/>
    </source>
</evidence>
<feature type="domain" description="EF-hand" evidence="4">
    <location>
        <begin position="101"/>
        <end position="136"/>
    </location>
</feature>
<feature type="domain" description="EF-hand" evidence="4">
    <location>
        <begin position="268"/>
        <end position="303"/>
    </location>
</feature>
<evidence type="ECO:0000256" key="1">
    <source>
        <dbReference type="ARBA" id="ARBA00022723"/>
    </source>
</evidence>
<feature type="domain" description="EF-hand" evidence="4">
    <location>
        <begin position="232"/>
        <end position="267"/>
    </location>
</feature>
<accession>A0A6S9H5U9</accession>
<sequence length="310" mass="34986">MEPAEVARCTDINVILGRLREQMNLRGAKGIRGLAIAFRNADFNGNKSLDRSDFEEVLSNCGLFLKSPEITTLFRYFDVNGDGNLGYEEFLKGMAPPLNDRRLRLVRRAFDLLDVDGSGELTVADLAEKFVVTDHPDVRRGKARPEDVLEEFLGGFEGARAGDGDGKVSWDEFADYYHDLSASVPGDDYFAAMMEQCWCFSESEEPAINAELDRLEEMLRRKVAEKTRGAAGEAGVLRKAFRFFDADESNRITMDEFRRALEVFGIPLERRHTEGFFSRYDPNGDGMIQYDEFIQTILPDSLEPGETSIL</sequence>
<organism evidence="5">
    <name type="scientific">Heterosigma akashiwo</name>
    <name type="common">Chromophytic alga</name>
    <name type="synonym">Heterosigma carterae</name>
    <dbReference type="NCBI Taxonomy" id="2829"/>
    <lineage>
        <taxon>Eukaryota</taxon>
        <taxon>Sar</taxon>
        <taxon>Stramenopiles</taxon>
        <taxon>Ochrophyta</taxon>
        <taxon>Raphidophyceae</taxon>
        <taxon>Chattonellales</taxon>
        <taxon>Chattonellaceae</taxon>
        <taxon>Heterosigma</taxon>
    </lineage>
</organism>
<dbReference type="PROSITE" id="PS00018">
    <property type="entry name" value="EF_HAND_1"/>
    <property type="match status" value="5"/>
</dbReference>
<dbReference type="InterPro" id="IPR002048">
    <property type="entry name" value="EF_hand_dom"/>
</dbReference>
<proteinExistence type="predicted"/>
<dbReference type="PANTHER" id="PTHR34524">
    <property type="entry name" value="CALCYPHOSIN"/>
    <property type="match status" value="1"/>
</dbReference>
<name>A0A6S9H5U9_HETAK</name>
<dbReference type="EMBL" id="HBIU01044044">
    <property type="protein sequence ID" value="CAE0641057.1"/>
    <property type="molecule type" value="Transcribed_RNA"/>
</dbReference>
<dbReference type="InterPro" id="IPR051581">
    <property type="entry name" value="Ca-bind"/>
</dbReference>